<name>A0A8W8LNI6_MAGGI</name>
<feature type="domain" description="B box-type" evidence="3">
    <location>
        <begin position="324"/>
        <end position="369"/>
    </location>
</feature>
<evidence type="ECO:0000313" key="5">
    <source>
        <dbReference type="Proteomes" id="UP000005408"/>
    </source>
</evidence>
<dbReference type="EnsemblMetazoa" id="G28944.1">
    <property type="protein sequence ID" value="G28944.1:cds"/>
    <property type="gene ID" value="G28944"/>
</dbReference>
<dbReference type="SUPFAM" id="SSF57184">
    <property type="entry name" value="Growth factor receptor domain"/>
    <property type="match status" value="1"/>
</dbReference>
<dbReference type="Proteomes" id="UP000005408">
    <property type="component" value="Unassembled WGS sequence"/>
</dbReference>
<keyword evidence="5" id="KW-1185">Reference proteome</keyword>
<dbReference type="GO" id="GO:0008270">
    <property type="term" value="F:zinc ion binding"/>
    <property type="evidence" value="ECO:0007669"/>
    <property type="project" value="UniProtKB-KW"/>
</dbReference>
<dbReference type="PROSITE" id="PS50119">
    <property type="entry name" value="ZF_BBOX"/>
    <property type="match status" value="1"/>
</dbReference>
<dbReference type="Gene3D" id="3.30.160.60">
    <property type="entry name" value="Classic Zinc Finger"/>
    <property type="match status" value="2"/>
</dbReference>
<feature type="coiled-coil region" evidence="2">
    <location>
        <begin position="414"/>
        <end position="474"/>
    </location>
</feature>
<dbReference type="GO" id="GO:0061630">
    <property type="term" value="F:ubiquitin protein ligase activity"/>
    <property type="evidence" value="ECO:0007669"/>
    <property type="project" value="TreeGrafter"/>
</dbReference>
<dbReference type="PANTHER" id="PTHR25462">
    <property type="entry name" value="BONUS, ISOFORM C-RELATED"/>
    <property type="match status" value="1"/>
</dbReference>
<dbReference type="SUPFAM" id="SSF101898">
    <property type="entry name" value="NHL repeat"/>
    <property type="match status" value="1"/>
</dbReference>
<keyword evidence="2" id="KW-0175">Coiled coil</keyword>
<organism evidence="4 5">
    <name type="scientific">Magallana gigas</name>
    <name type="common">Pacific oyster</name>
    <name type="synonym">Crassostrea gigas</name>
    <dbReference type="NCBI Taxonomy" id="29159"/>
    <lineage>
        <taxon>Eukaryota</taxon>
        <taxon>Metazoa</taxon>
        <taxon>Spiralia</taxon>
        <taxon>Lophotrochozoa</taxon>
        <taxon>Mollusca</taxon>
        <taxon>Bivalvia</taxon>
        <taxon>Autobranchia</taxon>
        <taxon>Pteriomorphia</taxon>
        <taxon>Ostreida</taxon>
        <taxon>Ostreoidea</taxon>
        <taxon>Ostreidae</taxon>
        <taxon>Magallana</taxon>
    </lineage>
</organism>
<dbReference type="InterPro" id="IPR009030">
    <property type="entry name" value="Growth_fac_rcpt_cys_sf"/>
</dbReference>
<dbReference type="InterPro" id="IPR011042">
    <property type="entry name" value="6-blade_b-propeller_TolB-like"/>
</dbReference>
<accession>A0A8W8LNI6</accession>
<dbReference type="Pfam" id="PF00643">
    <property type="entry name" value="zf-B_box"/>
    <property type="match status" value="1"/>
</dbReference>
<dbReference type="CDD" id="cd19756">
    <property type="entry name" value="Bbox2"/>
    <property type="match status" value="1"/>
</dbReference>
<dbReference type="InterPro" id="IPR047153">
    <property type="entry name" value="TRIM45/56/19-like"/>
</dbReference>
<dbReference type="Gene3D" id="2.120.10.30">
    <property type="entry name" value="TolB, C-terminal domain"/>
    <property type="match status" value="1"/>
</dbReference>
<keyword evidence="1" id="KW-0479">Metal-binding</keyword>
<evidence type="ECO:0000313" key="4">
    <source>
        <dbReference type="EnsemblMetazoa" id="G28944.1:cds"/>
    </source>
</evidence>
<evidence type="ECO:0000259" key="3">
    <source>
        <dbReference type="PROSITE" id="PS50119"/>
    </source>
</evidence>
<proteinExistence type="predicted"/>
<dbReference type="PANTHER" id="PTHR25462:SF296">
    <property type="entry name" value="MEIOTIC P26, ISOFORM F"/>
    <property type="match status" value="1"/>
</dbReference>
<protein>
    <recommendedName>
        <fullName evidence="3">B box-type domain-containing protein</fullName>
    </recommendedName>
</protein>
<feature type="coiled-coil region" evidence="2">
    <location>
        <begin position="121"/>
        <end position="148"/>
    </location>
</feature>
<reference evidence="4" key="1">
    <citation type="submission" date="2022-08" db="UniProtKB">
        <authorList>
            <consortium name="EnsemblMetazoa"/>
        </authorList>
    </citation>
    <scope>IDENTIFICATION</scope>
    <source>
        <strain evidence="4">05x7-T-G4-1.051#20</strain>
    </source>
</reference>
<sequence>MLKNGICRIGYFAHSDWHVYSGKRWPLLYSQHRTSSTAAFVKILPLNTVMTVKLIFVSTAHRCEAVCQQCQTQVCIKCCIDTHKKHNVKVISKIVEEVKFRIQNETEEIQNKLIPNSQKEVLDIENRIIILTTEYAKLEQERKRLRNLWLKEVEDIFDKVDSYIIKMKEESLSTLTAHKKKIEEIIPDMIKTVEENKEILKSNEATNTLNYISKNEEFEHAYVPFNADMEYPSLVADVLDGNELNIKIGHLRATMSQTSEPAVIDDELSTKLQQTLKKSKLIVSISTRCKPLHRVACVEENEAWHIQIGVYIPEKMASSSFLAQGIITCSLCENPTKQYCNDCQVNLCVDCVSPHIEAFQSVPHYIVSFKNRKIRLVYPSCLIHLGHRCEAMCQQCQIQVCIKCCIGPHKNHNLKAIAKIVEKLKLNIQNETEEIRNNLIPNSQKKVLDIENRIIILTTEYAKLEQERERIRDIWLKEVEDLFDKVGSYITTMRDENLSTLTAHKKQIEEGIQEMIKTVEENNEILKSNKATHALNYISKHEEYEYAFVPLNANVEYPTLVANALGKELNIKIGNLRATLSQTLEPAVKDNLLLTKEKTTLKKPKVVASISTRYKPLHRVACVEENEAWVSGDTKTITRLDVQKYVKETVATNCHRFTNDISVTTQGDLIYSDYENKTVNIVREGKTEALFTTPPGWHPCNLFATKAGDILVNISRGLKNKILRHQGEDISQEIENNDLGKSIFAEGSYSLYLTENSHGDVCVSDLNARSVISVARSGRVRFCYKGASRKRSFDPQCIVTDSLNQIIVTDYSNDCLHMLDQTGQFMRVFNNHGLVAPCGLSIDSAGRLWVGLLHTGNIKVIQYLKN</sequence>
<evidence type="ECO:0000256" key="2">
    <source>
        <dbReference type="SAM" id="Coils"/>
    </source>
</evidence>
<dbReference type="InterPro" id="IPR000315">
    <property type="entry name" value="Znf_B-box"/>
</dbReference>
<dbReference type="AlphaFoldDB" id="A0A8W8LNI6"/>
<evidence type="ECO:0000256" key="1">
    <source>
        <dbReference type="PROSITE-ProRule" id="PRU00024"/>
    </source>
</evidence>
<keyword evidence="1" id="KW-0862">Zinc</keyword>
<dbReference type="SUPFAM" id="SSF57845">
    <property type="entry name" value="B-box zinc-binding domain"/>
    <property type="match status" value="1"/>
</dbReference>
<keyword evidence="1" id="KW-0863">Zinc-finger</keyword>